<evidence type="ECO:0000256" key="1">
    <source>
        <dbReference type="ARBA" id="ARBA00008764"/>
    </source>
</evidence>
<proteinExistence type="inferred from homology"/>
<dbReference type="PRINTS" id="PR00839">
    <property type="entry name" value="V8PROTEASE"/>
</dbReference>
<dbReference type="InterPro" id="IPR009003">
    <property type="entry name" value="Peptidase_S1_PA"/>
</dbReference>
<evidence type="ECO:0000256" key="6">
    <source>
        <dbReference type="RuleBase" id="RU004296"/>
    </source>
</evidence>
<organism evidence="9 10">
    <name type="scientific">Leptobrachium leishanense</name>
    <name type="common">Leishan spiny toad</name>
    <dbReference type="NCBI Taxonomy" id="445787"/>
    <lineage>
        <taxon>Eukaryota</taxon>
        <taxon>Metazoa</taxon>
        <taxon>Chordata</taxon>
        <taxon>Craniata</taxon>
        <taxon>Vertebrata</taxon>
        <taxon>Euteleostomi</taxon>
        <taxon>Amphibia</taxon>
        <taxon>Batrachia</taxon>
        <taxon>Anura</taxon>
        <taxon>Pelobatoidea</taxon>
        <taxon>Megophryidae</taxon>
        <taxon>Leptobrachium</taxon>
    </lineage>
</organism>
<dbReference type="Gene3D" id="2.40.10.10">
    <property type="entry name" value="Trypsin-like serine proteases"/>
    <property type="match status" value="2"/>
</dbReference>
<keyword evidence="3" id="KW-0732">Signal</keyword>
<dbReference type="PANTHER" id="PTHR14389:SF3">
    <property type="entry name" value="PROTEIN FAM111A-LIKE"/>
    <property type="match status" value="1"/>
</dbReference>
<keyword evidence="5 6" id="KW-0720">Serine protease</keyword>
<dbReference type="Proteomes" id="UP000694569">
    <property type="component" value="Unplaced"/>
</dbReference>
<accession>A0A8C5W8Q9</accession>
<evidence type="ECO:0000313" key="9">
    <source>
        <dbReference type="Ensembl" id="ENSLLEP00000024145.1"/>
    </source>
</evidence>
<keyword evidence="2 6" id="KW-0645">Protease</keyword>
<dbReference type="AlphaFoldDB" id="A0A8C5W8Q9"/>
<dbReference type="PANTHER" id="PTHR14389">
    <property type="entry name" value="SI:CH1073-475A24.1"/>
    <property type="match status" value="1"/>
</dbReference>
<evidence type="ECO:0000256" key="2">
    <source>
        <dbReference type="ARBA" id="ARBA00022670"/>
    </source>
</evidence>
<evidence type="ECO:0000256" key="7">
    <source>
        <dbReference type="SAM" id="Coils"/>
    </source>
</evidence>
<dbReference type="GO" id="GO:0006508">
    <property type="term" value="P:proteolysis"/>
    <property type="evidence" value="ECO:0007669"/>
    <property type="project" value="UniProtKB-KW"/>
</dbReference>
<sequence>MDSQSAKNKVTISGRKHEILIDVIKRFIEQFTECYPLVRPAKLNAIINPHIPIGALSTEEEIHIGKTKLSFPKQDKGWEGSDGMFIILDRHGKKDGRGKLICDAQYCPINRKLGVFGFKEQTINSAIRADGRIKIKPGSKFKLVGINNEQEYDSSLSMGILKDDIYTMEVSNREKSYSVGEVGAGNIKRESQNETNEPSTSQFVHHQEFVHHQDNETGPANETHGSNEDTQSRTSSVSLTIGAESVAVYLMPEYKDLYQTFMKEFMKAFSKSQVFNKFKKNHIDVLDKHITLARTQRILTKHLNSVGKITVQRNGILCSTGTCFLLTGSIVVTCYHVVRSDSNEAQNTDIYNADISFNYESEGSEPENYRATDILAMSQEQDFIILQLGRPVPDTQGLLQYLASPPEEGAVTIIGHPEGRIKQTDLCSVIKFEERDSEPKNHPLYVHVTTRYSFREIKGKGTLTYDTCFYHGSSGSPVFNDQGKLVAMHRGGYLVDAIEIEEFKSALKDSIREREELKKELVELQKQSLGPGSQELTI</sequence>
<dbReference type="Ensembl" id="ENSLLET00000025067.1">
    <property type="protein sequence ID" value="ENSLLEP00000024145.1"/>
    <property type="gene ID" value="ENSLLEG00000015320.1"/>
</dbReference>
<evidence type="ECO:0000256" key="4">
    <source>
        <dbReference type="ARBA" id="ARBA00022801"/>
    </source>
</evidence>
<evidence type="ECO:0000256" key="3">
    <source>
        <dbReference type="ARBA" id="ARBA00022729"/>
    </source>
</evidence>
<dbReference type="GeneTree" id="ENSGT00390000005182"/>
<dbReference type="EC" id="3.4.21.-" evidence="6"/>
<keyword evidence="10" id="KW-1185">Reference proteome</keyword>
<dbReference type="InterPro" id="IPR043504">
    <property type="entry name" value="Peptidase_S1_PA_chymotrypsin"/>
</dbReference>
<protein>
    <recommendedName>
        <fullName evidence="6">Serine protease</fullName>
        <ecNumber evidence="6">3.4.21.-</ecNumber>
    </recommendedName>
</protein>
<dbReference type="OrthoDB" id="10025068at2759"/>
<feature type="coiled-coil region" evidence="7">
    <location>
        <begin position="500"/>
        <end position="527"/>
    </location>
</feature>
<reference evidence="9" key="1">
    <citation type="submission" date="2025-08" db="UniProtKB">
        <authorList>
            <consortium name="Ensembl"/>
        </authorList>
    </citation>
    <scope>IDENTIFICATION</scope>
</reference>
<name>A0A8C5W8Q9_9ANUR</name>
<evidence type="ECO:0000313" key="10">
    <source>
        <dbReference type="Proteomes" id="UP000694569"/>
    </source>
</evidence>
<dbReference type="SUPFAM" id="SSF50494">
    <property type="entry name" value="Trypsin-like serine proteases"/>
    <property type="match status" value="1"/>
</dbReference>
<dbReference type="Pfam" id="PF13365">
    <property type="entry name" value="Trypsin_2"/>
    <property type="match status" value="1"/>
</dbReference>
<evidence type="ECO:0000256" key="5">
    <source>
        <dbReference type="ARBA" id="ARBA00022825"/>
    </source>
</evidence>
<feature type="region of interest" description="Disordered" evidence="8">
    <location>
        <begin position="214"/>
        <end position="236"/>
    </location>
</feature>
<reference evidence="9" key="2">
    <citation type="submission" date="2025-09" db="UniProtKB">
        <authorList>
            <consortium name="Ensembl"/>
        </authorList>
    </citation>
    <scope>IDENTIFICATION</scope>
</reference>
<evidence type="ECO:0000256" key="8">
    <source>
        <dbReference type="SAM" id="MobiDB-lite"/>
    </source>
</evidence>
<keyword evidence="7" id="KW-0175">Coiled coil</keyword>
<dbReference type="InterPro" id="IPR008256">
    <property type="entry name" value="Peptidase_S1B"/>
</dbReference>
<keyword evidence="4 6" id="KW-0378">Hydrolase</keyword>
<dbReference type="GO" id="GO:0008236">
    <property type="term" value="F:serine-type peptidase activity"/>
    <property type="evidence" value="ECO:0007669"/>
    <property type="project" value="UniProtKB-KW"/>
</dbReference>
<feature type="region of interest" description="Disordered" evidence="8">
    <location>
        <begin position="181"/>
        <end position="202"/>
    </location>
</feature>
<comment type="similarity">
    <text evidence="1 6">Belongs to the peptidase S1B family.</text>
</comment>